<dbReference type="RefSeq" id="WP_247291273.1">
    <property type="nucleotide sequence ID" value="NZ_JAKNRW010000008.1"/>
</dbReference>
<dbReference type="PANTHER" id="PTHR43283">
    <property type="entry name" value="BETA-LACTAMASE-RELATED"/>
    <property type="match status" value="1"/>
</dbReference>
<dbReference type="Gene3D" id="3.40.710.10">
    <property type="entry name" value="DD-peptidase/beta-lactamase superfamily"/>
    <property type="match status" value="1"/>
</dbReference>
<dbReference type="PANTHER" id="PTHR43283:SF7">
    <property type="entry name" value="BETA-LACTAMASE-RELATED DOMAIN-CONTAINING PROTEIN"/>
    <property type="match status" value="1"/>
</dbReference>
<feature type="domain" description="Beta-lactamase-related" evidence="1">
    <location>
        <begin position="37"/>
        <end position="313"/>
    </location>
</feature>
<dbReference type="Proteomes" id="UP001299876">
    <property type="component" value="Unassembled WGS sequence"/>
</dbReference>
<dbReference type="EMBL" id="JAKNRW010000008">
    <property type="protein sequence ID" value="MCK1791000.1"/>
    <property type="molecule type" value="Genomic_DNA"/>
</dbReference>
<dbReference type="Pfam" id="PF00144">
    <property type="entry name" value="Beta-lactamase"/>
    <property type="match status" value="1"/>
</dbReference>
<accession>A0ABT0EZ20</accession>
<comment type="caution">
    <text evidence="2">The sequence shown here is derived from an EMBL/GenBank/DDBJ whole genome shotgun (WGS) entry which is preliminary data.</text>
</comment>
<evidence type="ECO:0000313" key="2">
    <source>
        <dbReference type="EMBL" id="MCK1791000.1"/>
    </source>
</evidence>
<gene>
    <name evidence="2" type="ORF">L9059_12525</name>
</gene>
<sequence>MTYVPLPRALPQERGVDPRGIVEFLSAVSDAGIELHSFMLYRQGAVVAEAFWQPYSARRMHVQHSATKSWTATAVGLLVDDGRLQLDAKVVSFFPELCPPQISANLAAMTVEDLLTMRTGHQRGISGGAWRNLQSSWVEAFLNEPVDELPGQSFIYSSASSFMLSAIVTRVSGQTMHALLQERVLGFLGMDKLEWDLAPDGFNSGGNGLSCTTEDSLKFGVLHLNKGQWQGRQLLSPQWIAAATRNQVEDVWMGEFDGKQYLPRNKDGAGDVQREGYGYQWWMTRHGGYYASGVFGQYCMVLPEQETVLAFTCGLQLGERRLQAAIWEHLFPALGRSAADPQASRLQLDAVIDGLRLPMLQGLSESPEAEALQGRFAIEPNEDGVCEISFDFSPGECAFGLVDHRGTHRLRVGLQQPLESITSLTGNYLHHQYQPQQTPVIAHGCWTPEGELRMNWRFVETAFGDHVRCRLEGGRLLFDRGVNTNAGSMQRPTLTGKRI</sequence>
<reference evidence="2 3" key="1">
    <citation type="submission" date="2022-02" db="EMBL/GenBank/DDBJ databases">
        <title>Comparative genomics of the first Antarctic Pseudomonas spp. capable of biotransforming 2,4,6-Trinitrotoluene.</title>
        <authorList>
            <person name="Cabrera M.A."/>
            <person name="Marquez S.L."/>
            <person name="Perez-Donoso J.M."/>
        </authorList>
    </citation>
    <scope>NUCLEOTIDE SEQUENCE [LARGE SCALE GENOMIC DNA]</scope>
    <source>
        <strain evidence="2 3">TNT19</strain>
    </source>
</reference>
<protein>
    <submittedName>
        <fullName evidence="2">Beta-lactamase family protein</fullName>
    </submittedName>
</protein>
<evidence type="ECO:0000313" key="3">
    <source>
        <dbReference type="Proteomes" id="UP001299876"/>
    </source>
</evidence>
<dbReference type="InterPro" id="IPR012338">
    <property type="entry name" value="Beta-lactam/transpept-like"/>
</dbReference>
<proteinExistence type="predicted"/>
<name>A0ABT0EZ20_9PSED</name>
<evidence type="ECO:0000259" key="1">
    <source>
        <dbReference type="Pfam" id="PF00144"/>
    </source>
</evidence>
<dbReference type="InterPro" id="IPR050789">
    <property type="entry name" value="Diverse_Enzym_Activities"/>
</dbReference>
<keyword evidence="3" id="KW-1185">Reference proteome</keyword>
<organism evidence="2 3">
    <name type="scientific">Pseudomonas violetae</name>
    <dbReference type="NCBI Taxonomy" id="2915813"/>
    <lineage>
        <taxon>Bacteria</taxon>
        <taxon>Pseudomonadati</taxon>
        <taxon>Pseudomonadota</taxon>
        <taxon>Gammaproteobacteria</taxon>
        <taxon>Pseudomonadales</taxon>
        <taxon>Pseudomonadaceae</taxon>
        <taxon>Pseudomonas</taxon>
    </lineage>
</organism>
<dbReference type="InterPro" id="IPR001466">
    <property type="entry name" value="Beta-lactam-related"/>
</dbReference>
<dbReference type="SUPFAM" id="SSF56601">
    <property type="entry name" value="beta-lactamase/transpeptidase-like"/>
    <property type="match status" value="1"/>
</dbReference>